<evidence type="ECO:0000256" key="8">
    <source>
        <dbReference type="RuleBase" id="RU004549"/>
    </source>
</evidence>
<dbReference type="GO" id="GO:0006355">
    <property type="term" value="P:regulation of DNA-templated transcription"/>
    <property type="evidence" value="ECO:0007669"/>
    <property type="project" value="InterPro"/>
</dbReference>
<feature type="compositionally biased region" description="Acidic residues" evidence="9">
    <location>
        <begin position="111"/>
        <end position="120"/>
    </location>
</feature>
<evidence type="ECO:0000259" key="10">
    <source>
        <dbReference type="PROSITE" id="PS51745"/>
    </source>
</evidence>
<dbReference type="Gene3D" id="3.10.20.90">
    <property type="entry name" value="Phosphatidylinositol 3-kinase Catalytic Subunit, Chain A, domain 1"/>
    <property type="match status" value="1"/>
</dbReference>
<feature type="domain" description="PB1" evidence="10">
    <location>
        <begin position="182"/>
        <end position="264"/>
    </location>
</feature>
<evidence type="ECO:0000313" key="11">
    <source>
        <dbReference type="EMBL" id="KAF7149163.1"/>
    </source>
</evidence>
<dbReference type="Pfam" id="PF02309">
    <property type="entry name" value="AUX_IAA"/>
    <property type="match status" value="2"/>
</dbReference>
<comment type="caution">
    <text evidence="11">The sequence shown here is derived from an EMBL/GenBank/DDBJ whole genome shotgun (WGS) entry which is preliminary data.</text>
</comment>
<proteinExistence type="inferred from homology"/>
<dbReference type="PANTHER" id="PTHR31734">
    <property type="entry name" value="AUXIN-RESPONSIVE PROTEIN IAA17"/>
    <property type="match status" value="1"/>
</dbReference>
<feature type="region of interest" description="Disordered" evidence="9">
    <location>
        <begin position="103"/>
        <end position="122"/>
    </location>
</feature>
<dbReference type="GO" id="GO:0009734">
    <property type="term" value="P:auxin-activated signaling pathway"/>
    <property type="evidence" value="ECO:0007669"/>
    <property type="project" value="UniProtKB-UniRule"/>
</dbReference>
<dbReference type="Proteomes" id="UP000626092">
    <property type="component" value="Unassembled WGS sequence"/>
</dbReference>
<dbReference type="GO" id="GO:0005634">
    <property type="term" value="C:nucleus"/>
    <property type="evidence" value="ECO:0007669"/>
    <property type="project" value="UniProtKB-SubCell"/>
</dbReference>
<dbReference type="InterPro" id="IPR003311">
    <property type="entry name" value="AUX_IAA"/>
</dbReference>
<keyword evidence="3 8" id="KW-0678">Repressor</keyword>
<keyword evidence="4 8" id="KW-0805">Transcription regulation</keyword>
<comment type="function">
    <text evidence="8">Aux/IAA proteins are short-lived transcriptional factors that function as repressors of early auxin response genes at low auxin concentrations.</text>
</comment>
<sequence>MVGENPSNGCIEFGDFVSVGMELELGLGISGNGFRVGMKGFDLNCYGSGETKDALDVGSCWWSESNGDQGEYCNSEKKRGFGEAYDHEQGKFVLPRKTLPLLSWDNKQPNEEDDQNDDLDQNSCTSNKYLSLSLSLRVIIHVYEEEDGVVGWPPIKSWRMKLCQKNNVYGGCGGGGGGGSNPTLVKVKMEGVVITRKVDLSLHHSYQELKDTLVEMFVIPGEENGEAYNLTYQDREGDWLLAGDVPWSCFIESVQRLKLLRSVE</sequence>
<gene>
    <name evidence="11" type="ORF">RHSIM_Rhsim03G0250500</name>
</gene>
<dbReference type="SUPFAM" id="SSF54277">
    <property type="entry name" value="CAD &amp; PB1 domains"/>
    <property type="match status" value="1"/>
</dbReference>
<keyword evidence="5 8" id="KW-0804">Transcription</keyword>
<evidence type="ECO:0000256" key="3">
    <source>
        <dbReference type="ARBA" id="ARBA00022491"/>
    </source>
</evidence>
<evidence type="ECO:0000256" key="9">
    <source>
        <dbReference type="SAM" id="MobiDB-lite"/>
    </source>
</evidence>
<dbReference type="InterPro" id="IPR053793">
    <property type="entry name" value="PB1-like"/>
</dbReference>
<comment type="subunit">
    <text evidence="8">Homodimers and heterodimers.</text>
</comment>
<accession>A0A834H9V1</accession>
<dbReference type="OrthoDB" id="778717at2759"/>
<keyword evidence="7 8" id="KW-0927">Auxin signaling pathway</keyword>
<evidence type="ECO:0000256" key="1">
    <source>
        <dbReference type="ARBA" id="ARBA00004123"/>
    </source>
</evidence>
<dbReference type="EMBL" id="WJXA01000003">
    <property type="protein sequence ID" value="KAF7149163.1"/>
    <property type="molecule type" value="Genomic_DNA"/>
</dbReference>
<dbReference type="AlphaFoldDB" id="A0A834H9V1"/>
<reference evidence="11" key="1">
    <citation type="submission" date="2019-11" db="EMBL/GenBank/DDBJ databases">
        <authorList>
            <person name="Liu Y."/>
            <person name="Hou J."/>
            <person name="Li T.-Q."/>
            <person name="Guan C.-H."/>
            <person name="Wu X."/>
            <person name="Wu H.-Z."/>
            <person name="Ling F."/>
            <person name="Zhang R."/>
            <person name="Shi X.-G."/>
            <person name="Ren J.-P."/>
            <person name="Chen E.-F."/>
            <person name="Sun J.-M."/>
        </authorList>
    </citation>
    <scope>NUCLEOTIDE SEQUENCE</scope>
    <source>
        <strain evidence="11">Adult_tree_wgs_1</strain>
        <tissue evidence="11">Leaves</tissue>
    </source>
</reference>
<comment type="subcellular location">
    <subcellularLocation>
        <location evidence="1 8">Nucleus</location>
    </subcellularLocation>
</comment>
<evidence type="ECO:0000256" key="7">
    <source>
        <dbReference type="ARBA" id="ARBA00023294"/>
    </source>
</evidence>
<dbReference type="PANTHER" id="PTHR31734:SF38">
    <property type="entry name" value="AUXIN-RESPONSIVE PROTEIN IAA29"/>
    <property type="match status" value="1"/>
</dbReference>
<evidence type="ECO:0000256" key="2">
    <source>
        <dbReference type="ARBA" id="ARBA00006728"/>
    </source>
</evidence>
<keyword evidence="6 8" id="KW-0539">Nucleus</keyword>
<evidence type="ECO:0000256" key="4">
    <source>
        <dbReference type="ARBA" id="ARBA00023015"/>
    </source>
</evidence>
<evidence type="ECO:0000313" key="12">
    <source>
        <dbReference type="Proteomes" id="UP000626092"/>
    </source>
</evidence>
<evidence type="ECO:0000256" key="5">
    <source>
        <dbReference type="ARBA" id="ARBA00023163"/>
    </source>
</evidence>
<name>A0A834H9V1_RHOSS</name>
<organism evidence="11 12">
    <name type="scientific">Rhododendron simsii</name>
    <name type="common">Sims's rhododendron</name>
    <dbReference type="NCBI Taxonomy" id="118357"/>
    <lineage>
        <taxon>Eukaryota</taxon>
        <taxon>Viridiplantae</taxon>
        <taxon>Streptophyta</taxon>
        <taxon>Embryophyta</taxon>
        <taxon>Tracheophyta</taxon>
        <taxon>Spermatophyta</taxon>
        <taxon>Magnoliopsida</taxon>
        <taxon>eudicotyledons</taxon>
        <taxon>Gunneridae</taxon>
        <taxon>Pentapetalae</taxon>
        <taxon>asterids</taxon>
        <taxon>Ericales</taxon>
        <taxon>Ericaceae</taxon>
        <taxon>Ericoideae</taxon>
        <taxon>Rhodoreae</taxon>
        <taxon>Rhododendron</taxon>
    </lineage>
</organism>
<dbReference type="PROSITE" id="PS51745">
    <property type="entry name" value="PB1"/>
    <property type="match status" value="1"/>
</dbReference>
<keyword evidence="12" id="KW-1185">Reference proteome</keyword>
<comment type="similarity">
    <text evidence="2 8">Belongs to the Aux/IAA family.</text>
</comment>
<protein>
    <recommendedName>
        <fullName evidence="8">Auxin-responsive protein</fullName>
    </recommendedName>
</protein>
<dbReference type="InterPro" id="IPR033389">
    <property type="entry name" value="AUX/IAA_dom"/>
</dbReference>
<evidence type="ECO:0000256" key="6">
    <source>
        <dbReference type="ARBA" id="ARBA00023242"/>
    </source>
</evidence>